<feature type="compositionally biased region" description="Basic and acidic residues" evidence="1">
    <location>
        <begin position="31"/>
        <end position="42"/>
    </location>
</feature>
<evidence type="ECO:0000313" key="2">
    <source>
        <dbReference type="EMBL" id="KAG6948139.1"/>
    </source>
</evidence>
<proteinExistence type="predicted"/>
<evidence type="ECO:0000313" key="3">
    <source>
        <dbReference type="Proteomes" id="UP000709295"/>
    </source>
</evidence>
<feature type="non-terminal residue" evidence="2">
    <location>
        <position position="1"/>
    </location>
</feature>
<name>A0A8J5LZP3_9STRA</name>
<feature type="compositionally biased region" description="Basic and acidic residues" evidence="1">
    <location>
        <begin position="1"/>
        <end position="23"/>
    </location>
</feature>
<reference evidence="2" key="1">
    <citation type="submission" date="2021-01" db="EMBL/GenBank/DDBJ databases">
        <title>Phytophthora aleatoria, a newly-described species from Pinus radiata is distinct from Phytophthora cactorum isolates based on comparative genomics.</title>
        <authorList>
            <person name="Mcdougal R."/>
            <person name="Panda P."/>
            <person name="Williams N."/>
            <person name="Studholme D.J."/>
        </authorList>
    </citation>
    <scope>NUCLEOTIDE SEQUENCE</scope>
    <source>
        <strain evidence="2">NZFS 4037</strain>
    </source>
</reference>
<comment type="caution">
    <text evidence="2">The sequence shown here is derived from an EMBL/GenBank/DDBJ whole genome shotgun (WGS) entry which is preliminary data.</text>
</comment>
<organism evidence="2 3">
    <name type="scientific">Phytophthora aleatoria</name>
    <dbReference type="NCBI Taxonomy" id="2496075"/>
    <lineage>
        <taxon>Eukaryota</taxon>
        <taxon>Sar</taxon>
        <taxon>Stramenopiles</taxon>
        <taxon>Oomycota</taxon>
        <taxon>Peronosporomycetes</taxon>
        <taxon>Peronosporales</taxon>
        <taxon>Peronosporaceae</taxon>
        <taxon>Phytophthora</taxon>
    </lineage>
</organism>
<evidence type="ECO:0000256" key="1">
    <source>
        <dbReference type="SAM" id="MobiDB-lite"/>
    </source>
</evidence>
<evidence type="ECO:0008006" key="4">
    <source>
        <dbReference type="Google" id="ProtNLM"/>
    </source>
</evidence>
<dbReference type="Proteomes" id="UP000709295">
    <property type="component" value="Unassembled WGS sequence"/>
</dbReference>
<dbReference type="AlphaFoldDB" id="A0A8J5LZP3"/>
<dbReference type="EMBL" id="JAENGY010001604">
    <property type="protein sequence ID" value="KAG6948139.1"/>
    <property type="molecule type" value="Genomic_DNA"/>
</dbReference>
<feature type="region of interest" description="Disordered" evidence="1">
    <location>
        <begin position="1"/>
        <end position="42"/>
    </location>
</feature>
<protein>
    <recommendedName>
        <fullName evidence="4">CCHC-type domain-containing protein</fullName>
    </recommendedName>
</protein>
<sequence>HSRGQRDVARREKRIPSRGEPKRITSSHGGSRKETKAQTDQIKRAAVATSMREFFSSEIRAAEKKKRAKYTCSQCGKAESHNAVKCPNRKSGNVESDVEPGDYIVGNCPLEIAGTEDFLCSSRDCTYETEVQLRNVCPALPSV</sequence>
<gene>
    <name evidence="2" type="ORF">JG688_00015228</name>
</gene>
<accession>A0A8J5LZP3</accession>
<keyword evidence="3" id="KW-1185">Reference proteome</keyword>